<reference evidence="1 2" key="2">
    <citation type="journal article" date="2017" name="Front. Plant Sci.">
        <title>Gene Classification and Mining of Molecular Markers Useful in Red Clover (Trifolium pratense) Breeding.</title>
        <authorList>
            <person name="Istvanek J."/>
            <person name="Dluhosova J."/>
            <person name="Dluhos P."/>
            <person name="Patkova L."/>
            <person name="Nedelnik J."/>
            <person name="Repkova J."/>
        </authorList>
    </citation>
    <scope>NUCLEOTIDE SEQUENCE [LARGE SCALE GENOMIC DNA]</scope>
    <source>
        <strain evidence="2">cv. Tatra</strain>
        <tissue evidence="1">Young leaves</tissue>
    </source>
</reference>
<protein>
    <recommendedName>
        <fullName evidence="3">RNase H type-1 domain-containing protein</fullName>
    </recommendedName>
</protein>
<sequence>MQGRLKCNVDASFYNAAGVTGWGLCVRDYQGCFVSAASNYIQQRLNTIEGEAVAFKEAIREVLVHPSLAF</sequence>
<evidence type="ECO:0000313" key="2">
    <source>
        <dbReference type="Proteomes" id="UP000236291"/>
    </source>
</evidence>
<accession>A0A2K3LR75</accession>
<dbReference type="Proteomes" id="UP000236291">
    <property type="component" value="Unassembled WGS sequence"/>
</dbReference>
<proteinExistence type="predicted"/>
<dbReference type="EMBL" id="ASHM01039132">
    <property type="protein sequence ID" value="PNX81046.1"/>
    <property type="molecule type" value="Genomic_DNA"/>
</dbReference>
<comment type="caution">
    <text evidence="1">The sequence shown here is derived from an EMBL/GenBank/DDBJ whole genome shotgun (WGS) entry which is preliminary data.</text>
</comment>
<dbReference type="AlphaFoldDB" id="A0A2K3LR75"/>
<reference evidence="1 2" key="1">
    <citation type="journal article" date="2014" name="Am. J. Bot.">
        <title>Genome assembly and annotation for red clover (Trifolium pratense; Fabaceae).</title>
        <authorList>
            <person name="Istvanek J."/>
            <person name="Jaros M."/>
            <person name="Krenek A."/>
            <person name="Repkova J."/>
        </authorList>
    </citation>
    <scope>NUCLEOTIDE SEQUENCE [LARGE SCALE GENOMIC DNA]</scope>
    <source>
        <strain evidence="2">cv. Tatra</strain>
        <tissue evidence="1">Young leaves</tissue>
    </source>
</reference>
<evidence type="ECO:0008006" key="3">
    <source>
        <dbReference type="Google" id="ProtNLM"/>
    </source>
</evidence>
<organism evidence="1 2">
    <name type="scientific">Trifolium pratense</name>
    <name type="common">Red clover</name>
    <dbReference type="NCBI Taxonomy" id="57577"/>
    <lineage>
        <taxon>Eukaryota</taxon>
        <taxon>Viridiplantae</taxon>
        <taxon>Streptophyta</taxon>
        <taxon>Embryophyta</taxon>
        <taxon>Tracheophyta</taxon>
        <taxon>Spermatophyta</taxon>
        <taxon>Magnoliopsida</taxon>
        <taxon>eudicotyledons</taxon>
        <taxon>Gunneridae</taxon>
        <taxon>Pentapetalae</taxon>
        <taxon>rosids</taxon>
        <taxon>fabids</taxon>
        <taxon>Fabales</taxon>
        <taxon>Fabaceae</taxon>
        <taxon>Papilionoideae</taxon>
        <taxon>50 kb inversion clade</taxon>
        <taxon>NPAAA clade</taxon>
        <taxon>Hologalegina</taxon>
        <taxon>IRL clade</taxon>
        <taxon>Trifolieae</taxon>
        <taxon>Trifolium</taxon>
    </lineage>
</organism>
<evidence type="ECO:0000313" key="1">
    <source>
        <dbReference type="EMBL" id="PNX81046.1"/>
    </source>
</evidence>
<gene>
    <name evidence="1" type="ORF">L195_g037061</name>
</gene>
<name>A0A2K3LR75_TRIPR</name>